<keyword evidence="1" id="KW-0175">Coiled coil</keyword>
<organism evidence="3 4">
    <name type="scientific">Roseburia amylophila</name>
    <dbReference type="NCBI Taxonomy" id="2981794"/>
    <lineage>
        <taxon>Bacteria</taxon>
        <taxon>Bacillati</taxon>
        <taxon>Bacillota</taxon>
        <taxon>Clostridia</taxon>
        <taxon>Lachnospirales</taxon>
        <taxon>Lachnospiraceae</taxon>
        <taxon>Roseburia</taxon>
    </lineage>
</organism>
<keyword evidence="2" id="KW-0812">Transmembrane</keyword>
<comment type="caution">
    <text evidence="3">The sequence shown here is derived from an EMBL/GenBank/DDBJ whole genome shotgun (WGS) entry which is preliminary data.</text>
</comment>
<evidence type="ECO:0000313" key="3">
    <source>
        <dbReference type="EMBL" id="MCC2242615.1"/>
    </source>
</evidence>
<keyword evidence="2" id="KW-1133">Transmembrane helix</keyword>
<dbReference type="RefSeq" id="WP_022503280.1">
    <property type="nucleotide sequence ID" value="NZ_JAJEQW010000010.1"/>
</dbReference>
<accession>A0AAW4WCT8</accession>
<evidence type="ECO:0000256" key="1">
    <source>
        <dbReference type="SAM" id="Coils"/>
    </source>
</evidence>
<feature type="coiled-coil region" evidence="1">
    <location>
        <begin position="8"/>
        <end position="52"/>
    </location>
</feature>
<feature type="transmembrane region" description="Helical" evidence="2">
    <location>
        <begin position="81"/>
        <end position="101"/>
    </location>
</feature>
<dbReference type="Proteomes" id="UP001198893">
    <property type="component" value="Unassembled WGS sequence"/>
</dbReference>
<reference evidence="3" key="1">
    <citation type="submission" date="2021-10" db="EMBL/GenBank/DDBJ databases">
        <title>Anaerobic single-cell dispensing facilitates the cultivation of human gut bacteria.</title>
        <authorList>
            <person name="Afrizal A."/>
        </authorList>
    </citation>
    <scope>NUCLEOTIDE SEQUENCE</scope>
    <source>
        <strain evidence="3">CLA-AA-H204</strain>
    </source>
</reference>
<gene>
    <name evidence="3" type="ORF">LKD47_09935</name>
</gene>
<proteinExistence type="predicted"/>
<evidence type="ECO:0000256" key="2">
    <source>
        <dbReference type="SAM" id="Phobius"/>
    </source>
</evidence>
<sequence>MTDEPIARAEYEEYKKRLDEENKRQDKRIELLEESTKQINALTVSIEKLAQSVESMVKEQETQSKRLVSLENRDGEMWRKVVGYVATAVIGIVVGFIFTQIGM</sequence>
<dbReference type="AlphaFoldDB" id="A0AAW4WCT8"/>
<evidence type="ECO:0008006" key="5">
    <source>
        <dbReference type="Google" id="ProtNLM"/>
    </source>
</evidence>
<dbReference type="EMBL" id="JAJEQW010000010">
    <property type="protein sequence ID" value="MCC2242615.1"/>
    <property type="molecule type" value="Genomic_DNA"/>
</dbReference>
<keyword evidence="2" id="KW-0472">Membrane</keyword>
<protein>
    <recommendedName>
        <fullName evidence="5">Haemolysin XhlA</fullName>
    </recommendedName>
</protein>
<name>A0AAW4WCT8_9FIRM</name>
<evidence type="ECO:0000313" key="4">
    <source>
        <dbReference type="Proteomes" id="UP001198893"/>
    </source>
</evidence>